<dbReference type="SMART" id="SM00358">
    <property type="entry name" value="DSRM"/>
    <property type="match status" value="1"/>
</dbReference>
<comment type="similarity">
    <text evidence="3">Belongs to the ribonuclease III family.</text>
</comment>
<comment type="function">
    <text evidence="15">Digests double-stranded RNA. Involved in the processing of primary rRNA transcript to yield the immediate precursors to the large and small rRNAs (23S and 16S). Processes some mRNAs, and tRNAs when they are encoded in the rRNA operon. Processes pre-crRNA and tracrRNA of type II CRISPR loci if present in the organism.</text>
</comment>
<keyword evidence="12 15" id="KW-0378">Hydrolase</keyword>
<dbReference type="GO" id="GO:0046872">
    <property type="term" value="F:metal ion binding"/>
    <property type="evidence" value="ECO:0007669"/>
    <property type="project" value="UniProtKB-KW"/>
</dbReference>
<comment type="caution">
    <text evidence="18">The sequence shown here is derived from an EMBL/GenBank/DDBJ whole genome shotgun (WGS) entry which is preliminary data.</text>
</comment>
<feature type="active site" evidence="15">
    <location>
        <position position="113"/>
    </location>
</feature>
<dbReference type="GO" id="GO:0005737">
    <property type="term" value="C:cytoplasm"/>
    <property type="evidence" value="ECO:0007669"/>
    <property type="project" value="UniProtKB-SubCell"/>
</dbReference>
<keyword evidence="6 15" id="KW-0698">rRNA processing</keyword>
<dbReference type="InterPro" id="IPR000999">
    <property type="entry name" value="RNase_III_dom"/>
</dbReference>
<dbReference type="PANTHER" id="PTHR11207">
    <property type="entry name" value="RIBONUCLEASE III"/>
    <property type="match status" value="1"/>
</dbReference>
<dbReference type="GO" id="GO:0006364">
    <property type="term" value="P:rRNA processing"/>
    <property type="evidence" value="ECO:0007669"/>
    <property type="project" value="UniProtKB-UniRule"/>
</dbReference>
<keyword evidence="8 15" id="KW-0819">tRNA processing</keyword>
<dbReference type="EMBL" id="QQAX01000013">
    <property type="protein sequence ID" value="RDI42696.1"/>
    <property type="molecule type" value="Genomic_DNA"/>
</dbReference>
<dbReference type="InterPro" id="IPR014720">
    <property type="entry name" value="dsRBD_dom"/>
</dbReference>
<dbReference type="GO" id="GO:0006397">
    <property type="term" value="P:mRNA processing"/>
    <property type="evidence" value="ECO:0007669"/>
    <property type="project" value="UniProtKB-UniRule"/>
</dbReference>
<organism evidence="18 19">
    <name type="scientific">Aquicella lusitana</name>
    <dbReference type="NCBI Taxonomy" id="254246"/>
    <lineage>
        <taxon>Bacteria</taxon>
        <taxon>Pseudomonadati</taxon>
        <taxon>Pseudomonadota</taxon>
        <taxon>Gammaproteobacteria</taxon>
        <taxon>Legionellales</taxon>
        <taxon>Coxiellaceae</taxon>
        <taxon>Aquicella</taxon>
    </lineage>
</organism>
<protein>
    <recommendedName>
        <fullName evidence="15">Ribonuclease 3</fullName>
        <ecNumber evidence="15">3.1.26.3</ecNumber>
    </recommendedName>
    <alternativeName>
        <fullName evidence="15">Ribonuclease III</fullName>
        <shortName evidence="15">RNase III</shortName>
    </alternativeName>
</protein>
<reference evidence="18 19" key="1">
    <citation type="submission" date="2018-07" db="EMBL/GenBank/DDBJ databases">
        <title>Genomic Encyclopedia of Type Strains, Phase IV (KMG-IV): sequencing the most valuable type-strain genomes for metagenomic binning, comparative biology and taxonomic classification.</title>
        <authorList>
            <person name="Goeker M."/>
        </authorList>
    </citation>
    <scope>NUCLEOTIDE SEQUENCE [LARGE SCALE GENOMIC DNA]</scope>
    <source>
        <strain evidence="18 19">DSM 16500</strain>
    </source>
</reference>
<dbReference type="InterPro" id="IPR036389">
    <property type="entry name" value="RNase_III_sf"/>
</dbReference>
<dbReference type="GO" id="GO:0019843">
    <property type="term" value="F:rRNA binding"/>
    <property type="evidence" value="ECO:0007669"/>
    <property type="project" value="UniProtKB-KW"/>
</dbReference>
<evidence type="ECO:0000256" key="9">
    <source>
        <dbReference type="ARBA" id="ARBA00022722"/>
    </source>
</evidence>
<dbReference type="GO" id="GO:0003725">
    <property type="term" value="F:double-stranded RNA binding"/>
    <property type="evidence" value="ECO:0007669"/>
    <property type="project" value="TreeGrafter"/>
</dbReference>
<dbReference type="PROSITE" id="PS50142">
    <property type="entry name" value="RNASE_3_2"/>
    <property type="match status" value="1"/>
</dbReference>
<evidence type="ECO:0000259" key="16">
    <source>
        <dbReference type="PROSITE" id="PS50137"/>
    </source>
</evidence>
<dbReference type="PROSITE" id="PS50137">
    <property type="entry name" value="DS_RBD"/>
    <property type="match status" value="1"/>
</dbReference>
<gene>
    <name evidence="15" type="primary">rnc</name>
    <name evidence="18" type="ORF">C8D86_11325</name>
</gene>
<evidence type="ECO:0000256" key="6">
    <source>
        <dbReference type="ARBA" id="ARBA00022552"/>
    </source>
</evidence>
<feature type="domain" description="DRBM" evidence="16">
    <location>
        <begin position="151"/>
        <end position="221"/>
    </location>
</feature>
<keyword evidence="5 15" id="KW-0963">Cytoplasm</keyword>
<comment type="caution">
    <text evidence="15">Lacks conserved residue(s) required for the propagation of feature annotation.</text>
</comment>
<evidence type="ECO:0000256" key="15">
    <source>
        <dbReference type="HAMAP-Rule" id="MF_00104"/>
    </source>
</evidence>
<dbReference type="SUPFAM" id="SSF54768">
    <property type="entry name" value="dsRNA-binding domain-like"/>
    <property type="match status" value="1"/>
</dbReference>
<dbReference type="HAMAP" id="MF_00104">
    <property type="entry name" value="RNase_III"/>
    <property type="match status" value="1"/>
</dbReference>
<evidence type="ECO:0000256" key="4">
    <source>
        <dbReference type="ARBA" id="ARBA00011738"/>
    </source>
</evidence>
<keyword evidence="9 15" id="KW-0540">Nuclease</keyword>
<evidence type="ECO:0000256" key="12">
    <source>
        <dbReference type="ARBA" id="ARBA00022801"/>
    </source>
</evidence>
<evidence type="ECO:0000256" key="7">
    <source>
        <dbReference type="ARBA" id="ARBA00022664"/>
    </source>
</evidence>
<dbReference type="NCBIfam" id="TIGR02191">
    <property type="entry name" value="RNaseIII"/>
    <property type="match status" value="1"/>
</dbReference>
<accession>A0A370GHH5</accession>
<keyword evidence="15" id="KW-0699">rRNA-binding</keyword>
<comment type="subunit">
    <text evidence="4 15">Homodimer.</text>
</comment>
<dbReference type="FunFam" id="1.10.1520.10:FF:000001">
    <property type="entry name" value="Ribonuclease 3"/>
    <property type="match status" value="1"/>
</dbReference>
<evidence type="ECO:0000256" key="5">
    <source>
        <dbReference type="ARBA" id="ARBA00022490"/>
    </source>
</evidence>
<evidence type="ECO:0000256" key="3">
    <source>
        <dbReference type="ARBA" id="ARBA00010183"/>
    </source>
</evidence>
<dbReference type="PROSITE" id="PS00517">
    <property type="entry name" value="RNASE_3_1"/>
    <property type="match status" value="1"/>
</dbReference>
<feature type="active site" evidence="15">
    <location>
        <position position="41"/>
    </location>
</feature>
<dbReference type="Pfam" id="PF00035">
    <property type="entry name" value="dsrm"/>
    <property type="match status" value="1"/>
</dbReference>
<keyword evidence="11 15" id="KW-0255">Endonuclease</keyword>
<evidence type="ECO:0000256" key="2">
    <source>
        <dbReference type="ARBA" id="ARBA00004496"/>
    </source>
</evidence>
<dbReference type="CDD" id="cd00593">
    <property type="entry name" value="RIBOc"/>
    <property type="match status" value="1"/>
</dbReference>
<evidence type="ECO:0000256" key="1">
    <source>
        <dbReference type="ARBA" id="ARBA00000109"/>
    </source>
</evidence>
<evidence type="ECO:0000256" key="10">
    <source>
        <dbReference type="ARBA" id="ARBA00022723"/>
    </source>
</evidence>
<keyword evidence="10 15" id="KW-0479">Metal-binding</keyword>
<sequence>MSDELTSKLNYVFQQPKLLKVALTHRSKGGDHNERLEFLGDAVVNFVIAEILYHQFPKATEGELSRWRATLVNRDTLAELAKEFELGRYLFLGPGELRSGGSERQSILSCAMEAIIGAVYLDGGFDAARACIMAWYEPWLQSLSTAASHKDPKTLLQEYLQSRRMPLPVYTVEAIEGEAHQQRFTVSCQVEGVEQKTRGKGTSRRRAEQDAALAMLGVLKK</sequence>
<evidence type="ECO:0000313" key="18">
    <source>
        <dbReference type="EMBL" id="RDI42696.1"/>
    </source>
</evidence>
<evidence type="ECO:0000256" key="13">
    <source>
        <dbReference type="ARBA" id="ARBA00022842"/>
    </source>
</evidence>
<dbReference type="RefSeq" id="WP_114834559.1">
    <property type="nucleotide sequence ID" value="NZ_LR699114.1"/>
</dbReference>
<keyword evidence="14 15" id="KW-0694">RNA-binding</keyword>
<name>A0A370GHH5_9COXI</name>
<dbReference type="Pfam" id="PF14622">
    <property type="entry name" value="Ribonucleas_3_3"/>
    <property type="match status" value="1"/>
</dbReference>
<keyword evidence="19" id="KW-1185">Reference proteome</keyword>
<proteinExistence type="inferred from homology"/>
<dbReference type="GO" id="GO:0004525">
    <property type="term" value="F:ribonuclease III activity"/>
    <property type="evidence" value="ECO:0007669"/>
    <property type="project" value="UniProtKB-UniRule"/>
</dbReference>
<evidence type="ECO:0000259" key="17">
    <source>
        <dbReference type="PROSITE" id="PS50142"/>
    </source>
</evidence>
<feature type="domain" description="RNase III" evidence="17">
    <location>
        <begin position="2"/>
        <end position="124"/>
    </location>
</feature>
<dbReference type="GO" id="GO:0008033">
    <property type="term" value="P:tRNA processing"/>
    <property type="evidence" value="ECO:0007669"/>
    <property type="project" value="UniProtKB-KW"/>
</dbReference>
<comment type="cofactor">
    <cofactor evidence="15">
        <name>Mg(2+)</name>
        <dbReference type="ChEBI" id="CHEBI:18420"/>
    </cofactor>
</comment>
<dbReference type="GO" id="GO:0010468">
    <property type="term" value="P:regulation of gene expression"/>
    <property type="evidence" value="ECO:0007669"/>
    <property type="project" value="TreeGrafter"/>
</dbReference>
<evidence type="ECO:0000313" key="19">
    <source>
        <dbReference type="Proteomes" id="UP000254720"/>
    </source>
</evidence>
<dbReference type="Gene3D" id="3.30.160.20">
    <property type="match status" value="1"/>
</dbReference>
<dbReference type="EC" id="3.1.26.3" evidence="15"/>
<evidence type="ECO:0000256" key="8">
    <source>
        <dbReference type="ARBA" id="ARBA00022694"/>
    </source>
</evidence>
<feature type="binding site" evidence="15">
    <location>
        <position position="113"/>
    </location>
    <ligand>
        <name>Mg(2+)</name>
        <dbReference type="ChEBI" id="CHEBI:18420"/>
    </ligand>
</feature>
<dbReference type="InterPro" id="IPR011907">
    <property type="entry name" value="RNase_III"/>
</dbReference>
<dbReference type="SMART" id="SM00535">
    <property type="entry name" value="RIBOc"/>
    <property type="match status" value="1"/>
</dbReference>
<evidence type="ECO:0000256" key="11">
    <source>
        <dbReference type="ARBA" id="ARBA00022759"/>
    </source>
</evidence>
<dbReference type="CDD" id="cd10845">
    <property type="entry name" value="DSRM_RNAse_III_family"/>
    <property type="match status" value="1"/>
</dbReference>
<dbReference type="Proteomes" id="UP000254720">
    <property type="component" value="Unassembled WGS sequence"/>
</dbReference>
<feature type="binding site" evidence="15">
    <location>
        <position position="37"/>
    </location>
    <ligand>
        <name>Mg(2+)</name>
        <dbReference type="ChEBI" id="CHEBI:18420"/>
    </ligand>
</feature>
<comment type="catalytic activity">
    <reaction evidence="1 15">
        <text>Endonucleolytic cleavage to 5'-phosphomonoester.</text>
        <dbReference type="EC" id="3.1.26.3"/>
    </reaction>
</comment>
<keyword evidence="13 15" id="KW-0460">Magnesium</keyword>
<evidence type="ECO:0000256" key="14">
    <source>
        <dbReference type="ARBA" id="ARBA00022884"/>
    </source>
</evidence>
<dbReference type="OrthoDB" id="9805026at2"/>
<dbReference type="FunFam" id="3.30.160.20:FF:000003">
    <property type="entry name" value="Ribonuclease 3"/>
    <property type="match status" value="1"/>
</dbReference>
<dbReference type="PANTHER" id="PTHR11207:SF0">
    <property type="entry name" value="RIBONUCLEASE 3"/>
    <property type="match status" value="1"/>
</dbReference>
<keyword evidence="7 15" id="KW-0507">mRNA processing</keyword>
<dbReference type="SUPFAM" id="SSF69065">
    <property type="entry name" value="RNase III domain-like"/>
    <property type="match status" value="1"/>
</dbReference>
<dbReference type="GO" id="GO:0042802">
    <property type="term" value="F:identical protein binding"/>
    <property type="evidence" value="ECO:0007669"/>
    <property type="project" value="UniProtKB-ARBA"/>
</dbReference>
<dbReference type="Gene3D" id="1.10.1520.10">
    <property type="entry name" value="Ribonuclease III domain"/>
    <property type="match status" value="1"/>
</dbReference>
<dbReference type="AlphaFoldDB" id="A0A370GHH5"/>
<comment type="subcellular location">
    <subcellularLocation>
        <location evidence="2 15">Cytoplasm</location>
    </subcellularLocation>
</comment>